<keyword evidence="2" id="KW-1185">Reference proteome</keyword>
<comment type="caution">
    <text evidence="1">The sequence shown here is derived from an EMBL/GenBank/DDBJ whole genome shotgun (WGS) entry which is preliminary data.</text>
</comment>
<sequence length="70" mass="6635">MHGWLGGCVVTGARLAGWLGGDGCTAGSVVTGARVAEMLTGARDGGADGRTAARVHGGVGWVGVGVSGVG</sequence>
<dbReference type="Proteomes" id="UP001501705">
    <property type="component" value="Unassembled WGS sequence"/>
</dbReference>
<evidence type="ECO:0000313" key="2">
    <source>
        <dbReference type="Proteomes" id="UP001501705"/>
    </source>
</evidence>
<accession>A0ABN2DH09</accession>
<gene>
    <name evidence="1" type="ORF">GCM10009804_35660</name>
</gene>
<evidence type="ECO:0000313" key="1">
    <source>
        <dbReference type="EMBL" id="GAA1575741.1"/>
    </source>
</evidence>
<dbReference type="EMBL" id="BAAAPH010000010">
    <property type="protein sequence ID" value="GAA1575741.1"/>
    <property type="molecule type" value="Genomic_DNA"/>
</dbReference>
<protein>
    <submittedName>
        <fullName evidence="1">Uncharacterized protein</fullName>
    </submittedName>
</protein>
<proteinExistence type="predicted"/>
<name>A0ABN2DH09_9ACTN</name>
<organism evidence="1 2">
    <name type="scientific">Kribbella hippodromi</name>
    <dbReference type="NCBI Taxonomy" id="434347"/>
    <lineage>
        <taxon>Bacteria</taxon>
        <taxon>Bacillati</taxon>
        <taxon>Actinomycetota</taxon>
        <taxon>Actinomycetes</taxon>
        <taxon>Propionibacteriales</taxon>
        <taxon>Kribbellaceae</taxon>
        <taxon>Kribbella</taxon>
    </lineage>
</organism>
<reference evidence="1 2" key="1">
    <citation type="journal article" date="2019" name="Int. J. Syst. Evol. Microbiol.">
        <title>The Global Catalogue of Microorganisms (GCM) 10K type strain sequencing project: providing services to taxonomists for standard genome sequencing and annotation.</title>
        <authorList>
            <consortium name="The Broad Institute Genomics Platform"/>
            <consortium name="The Broad Institute Genome Sequencing Center for Infectious Disease"/>
            <person name="Wu L."/>
            <person name="Ma J."/>
        </authorList>
    </citation>
    <scope>NUCLEOTIDE SEQUENCE [LARGE SCALE GENOMIC DNA]</scope>
    <source>
        <strain evidence="1 2">JCM 15572</strain>
    </source>
</reference>